<dbReference type="InterPro" id="IPR012341">
    <property type="entry name" value="6hp_glycosidase-like_sf"/>
</dbReference>
<dbReference type="Pfam" id="PF12899">
    <property type="entry name" value="Glyco_hydro_100"/>
    <property type="match status" value="1"/>
</dbReference>
<name>A0A939C8X0_9ARCH</name>
<evidence type="ECO:0000256" key="6">
    <source>
        <dbReference type="ARBA" id="ARBA00023295"/>
    </source>
</evidence>
<dbReference type="EC" id="3.2.1.26" evidence="3"/>
<evidence type="ECO:0000256" key="4">
    <source>
        <dbReference type="ARBA" id="ARBA00022801"/>
    </source>
</evidence>
<dbReference type="InterPro" id="IPR008928">
    <property type="entry name" value="6-hairpin_glycosidase_sf"/>
</dbReference>
<dbReference type="GO" id="GO:0033926">
    <property type="term" value="F:endo-alpha-N-acetylgalactosaminidase activity"/>
    <property type="evidence" value="ECO:0007669"/>
    <property type="project" value="InterPro"/>
</dbReference>
<keyword evidence="5" id="KW-0119">Carbohydrate metabolism</keyword>
<comment type="similarity">
    <text evidence="2">Belongs to the glycosyl hydrolase 100 family.</text>
</comment>
<evidence type="ECO:0000256" key="2">
    <source>
        <dbReference type="ARBA" id="ARBA00007671"/>
    </source>
</evidence>
<dbReference type="Gene3D" id="1.50.10.10">
    <property type="match status" value="1"/>
</dbReference>
<dbReference type="Proteomes" id="UP000809243">
    <property type="component" value="Unassembled WGS sequence"/>
</dbReference>
<evidence type="ECO:0000313" key="7">
    <source>
        <dbReference type="EMBL" id="MBN2067427.1"/>
    </source>
</evidence>
<proteinExistence type="inferred from homology"/>
<dbReference type="GO" id="GO:0005975">
    <property type="term" value="P:carbohydrate metabolic process"/>
    <property type="evidence" value="ECO:0007669"/>
    <property type="project" value="InterPro"/>
</dbReference>
<dbReference type="SUPFAM" id="SSF48208">
    <property type="entry name" value="Six-hairpin glycosidases"/>
    <property type="match status" value="1"/>
</dbReference>
<gene>
    <name evidence="7" type="ORF">JW744_03095</name>
</gene>
<dbReference type="GO" id="GO:0004564">
    <property type="term" value="F:beta-fructofuranosidase activity"/>
    <property type="evidence" value="ECO:0007669"/>
    <property type="project" value="UniProtKB-EC"/>
</dbReference>
<dbReference type="EMBL" id="JAFGDB010000049">
    <property type="protein sequence ID" value="MBN2067427.1"/>
    <property type="molecule type" value="Genomic_DNA"/>
</dbReference>
<comment type="caution">
    <text evidence="7">The sequence shown here is derived from an EMBL/GenBank/DDBJ whole genome shotgun (WGS) entry which is preliminary data.</text>
</comment>
<evidence type="ECO:0000256" key="3">
    <source>
        <dbReference type="ARBA" id="ARBA00012758"/>
    </source>
</evidence>
<comment type="catalytic activity">
    <reaction evidence="1">
        <text>Hydrolysis of terminal non-reducing beta-D-fructofuranoside residues in beta-D-fructofuranosides.</text>
        <dbReference type="EC" id="3.2.1.26"/>
    </reaction>
</comment>
<feature type="non-terminal residue" evidence="7">
    <location>
        <position position="1"/>
    </location>
</feature>
<keyword evidence="4" id="KW-0378">Hydrolase</keyword>
<keyword evidence="6" id="KW-0326">Glycosidase</keyword>
<accession>A0A939C8X0</accession>
<reference evidence="7" key="1">
    <citation type="submission" date="2021-01" db="EMBL/GenBank/DDBJ databases">
        <title>Active Sulfur Cycling in an Early Earth Analoge.</title>
        <authorList>
            <person name="Hahn C.R."/>
            <person name="Youssef N.H."/>
            <person name="Elshahed M."/>
        </authorList>
    </citation>
    <scope>NUCLEOTIDE SEQUENCE</scope>
    <source>
        <strain evidence="7">Zod_Metabat.1151</strain>
    </source>
</reference>
<evidence type="ECO:0000256" key="5">
    <source>
        <dbReference type="ARBA" id="ARBA00023277"/>
    </source>
</evidence>
<dbReference type="InterPro" id="IPR024746">
    <property type="entry name" value="Glyco_hydro_100"/>
</dbReference>
<evidence type="ECO:0000256" key="1">
    <source>
        <dbReference type="ARBA" id="ARBA00000094"/>
    </source>
</evidence>
<protein>
    <recommendedName>
        <fullName evidence="3">beta-fructofuranosidase</fullName>
        <ecNumber evidence="3">3.2.1.26</ecNumber>
    </recommendedName>
</protein>
<organism evidence="7 8">
    <name type="scientific">Candidatus Iainarchaeum sp</name>
    <dbReference type="NCBI Taxonomy" id="3101447"/>
    <lineage>
        <taxon>Archaea</taxon>
        <taxon>Candidatus Iainarchaeota</taxon>
        <taxon>Candidatus Iainarchaeia</taxon>
        <taxon>Candidatus Iainarchaeales</taxon>
        <taxon>Candidatus Iainarchaeaceae</taxon>
        <taxon>Candidatus Iainarchaeum</taxon>
    </lineage>
</organism>
<dbReference type="AlphaFoldDB" id="A0A939C8X0"/>
<sequence length="307" mass="34968">ETGQIPNAVDLWDRSRKKQVTFATLDSTLWYLLGLKAYAKAYRDSSLFKRHKAMADKAFFWLKCQDSGEDSLPEQLPTSDWEDCFPHKYGHTISTIALYHASLNAYGKGKLAKQVKATATGKSKFDINLFDEKLGYFLPWQWKNHDGIREQETWFDSLGNAIAICGGLASKKMSGRILQHIEEKGINKPFPVRALYPPIKRGSREWQPYFANCLAARPNWYINGGIWPFVGGFYVAALVKARQFEKAEGELEKLAMANRLGARSKWDFSEWVHPTKRQALGSEDQAWSAGSYLMAFSAVSKKRFTLF</sequence>
<evidence type="ECO:0000313" key="8">
    <source>
        <dbReference type="Proteomes" id="UP000809243"/>
    </source>
</evidence>